<dbReference type="Pfam" id="PF19054">
    <property type="entry name" value="DUF5753"/>
    <property type="match status" value="1"/>
</dbReference>
<dbReference type="EMBL" id="FWXV01000003">
    <property type="protein sequence ID" value="SMD11786.1"/>
    <property type="molecule type" value="Genomic_DNA"/>
</dbReference>
<gene>
    <name evidence="2" type="ORF">SAMN05661093_04840</name>
</gene>
<dbReference type="Pfam" id="PF13560">
    <property type="entry name" value="HTH_31"/>
    <property type="match status" value="1"/>
</dbReference>
<dbReference type="RefSeq" id="WP_160096653.1">
    <property type="nucleotide sequence ID" value="NZ_FWXV01000003.1"/>
</dbReference>
<dbReference type="AlphaFoldDB" id="A0A1W2ERC3"/>
<feature type="domain" description="DUF5753" evidence="1">
    <location>
        <begin position="92"/>
        <end position="268"/>
    </location>
</feature>
<organism evidence="2 3">
    <name type="scientific">Kibdelosporangium aridum</name>
    <dbReference type="NCBI Taxonomy" id="2030"/>
    <lineage>
        <taxon>Bacteria</taxon>
        <taxon>Bacillati</taxon>
        <taxon>Actinomycetota</taxon>
        <taxon>Actinomycetes</taxon>
        <taxon>Pseudonocardiales</taxon>
        <taxon>Pseudonocardiaceae</taxon>
        <taxon>Kibdelosporangium</taxon>
    </lineage>
</organism>
<reference evidence="2 3" key="1">
    <citation type="submission" date="2017-04" db="EMBL/GenBank/DDBJ databases">
        <authorList>
            <person name="Afonso C.L."/>
            <person name="Miller P.J."/>
            <person name="Scott M.A."/>
            <person name="Spackman E."/>
            <person name="Goraichik I."/>
            <person name="Dimitrov K.M."/>
            <person name="Suarez D.L."/>
            <person name="Swayne D.E."/>
        </authorList>
    </citation>
    <scope>NUCLEOTIDE SEQUENCE [LARGE SCALE GENOMIC DNA]</scope>
    <source>
        <strain evidence="2 3">DSM 43828</strain>
    </source>
</reference>
<dbReference type="InterPro" id="IPR043917">
    <property type="entry name" value="DUF5753"/>
</dbReference>
<accession>A0A1W2ERC3</accession>
<keyword evidence="3" id="KW-1185">Reference proteome</keyword>
<sequence>MTDNPQRVALGSFLRDLRQRAGKQLTEVEDLMDWYDGKASRVEVSGRGIVPAEAEKLAEFYGATASDREWLRELAIAARKRTKPAHVADFAQSYINFERQAVEISVFDDMLVPGLVQTAAYARALLSTSPRGQLEERVRDRMGRQAILMRADPPEVRILLGEAAIHQQVGGPAVMREQVGHLREVAARLPHVSIRVIPFVAGAHRALGVGFRIVRVADPAELTRVYLEGLTEATYIHNEDEVDTYLSAFEHLWENVAANDRESGSILRRNMT</sequence>
<evidence type="ECO:0000313" key="3">
    <source>
        <dbReference type="Proteomes" id="UP000192674"/>
    </source>
</evidence>
<evidence type="ECO:0000259" key="1">
    <source>
        <dbReference type="Pfam" id="PF19054"/>
    </source>
</evidence>
<name>A0A1W2ERC3_KIBAR</name>
<evidence type="ECO:0000313" key="2">
    <source>
        <dbReference type="EMBL" id="SMD11786.1"/>
    </source>
</evidence>
<protein>
    <submittedName>
        <fullName evidence="2">Helix-turn-helix domain-containing protein</fullName>
    </submittedName>
</protein>
<proteinExistence type="predicted"/>
<dbReference type="OrthoDB" id="4285266at2"/>
<dbReference type="Proteomes" id="UP000192674">
    <property type="component" value="Unassembled WGS sequence"/>
</dbReference>